<keyword evidence="3" id="KW-0732">Signal</keyword>
<dbReference type="GO" id="GO:0006508">
    <property type="term" value="P:proteolysis"/>
    <property type="evidence" value="ECO:0007669"/>
    <property type="project" value="UniProtKB-KW"/>
</dbReference>
<dbReference type="SUPFAM" id="SSF53474">
    <property type="entry name" value="alpha/beta-Hydrolases"/>
    <property type="match status" value="1"/>
</dbReference>
<dbReference type="Pfam" id="PF05577">
    <property type="entry name" value="Peptidase_S28"/>
    <property type="match status" value="1"/>
</dbReference>
<dbReference type="PANTHER" id="PTHR11010:SF117">
    <property type="entry name" value="SERINE PROTEASE 16"/>
    <property type="match status" value="1"/>
</dbReference>
<evidence type="ECO:0000256" key="3">
    <source>
        <dbReference type="ARBA" id="ARBA00022729"/>
    </source>
</evidence>
<sequence length="538" mass="60387">MVAFHRCPNRPDYLDFNTVQIQVFRTSHTPEQAPDAEPGPTFKAFNISVPVDHFQDNPQYAPHSNATFQLRYWYDAQYYKPGGPVILLASGETGGEDRFPYLQKGIAHQLAKATNGVGVILEHRYYGKSFPTSDLTTESLRFLTTEQSLADTAFFAKNVVFEGLENSDLTAKSTPWIAYGGSYAGGYVAFLRTLYPDVFWGAISSSGVTEAIIDYWQYWEPIRIYGPPACIEATQEFVRFEDAILTGKNHSLIQSLKSTFGLSNITDDTDFASALVTYGIGGWQGRNWDPEVNDPTFSEYCGNITSDKLLYSWTISLEPALVDLIEASGETDFSSNFTTHLLNLVGYANGTLVISCLESNSTLDKCYGTHNSTYYHQTDIKQQWRSWAYQYCTQWGYFQTGSGIPEYIPAIVSRTIDVEYSSIICREAFNITSPPDVEAINKYGGFDISYPHLAFIDGEQDPWRWAGVHAPRARPRLSTWKRPFILIEGAVHHWDENGLFPNETTNALPPAPVKEAQETETAFVKRWLKGMTALLGAL</sequence>
<dbReference type="InterPro" id="IPR008758">
    <property type="entry name" value="Peptidase_S28"/>
</dbReference>
<name>A0A6G1I7V9_9PEZI</name>
<dbReference type="GO" id="GO:0008239">
    <property type="term" value="F:dipeptidyl-peptidase activity"/>
    <property type="evidence" value="ECO:0007669"/>
    <property type="project" value="TreeGrafter"/>
</dbReference>
<dbReference type="InterPro" id="IPR029058">
    <property type="entry name" value="AB_hydrolase_fold"/>
</dbReference>
<keyword evidence="6" id="KW-0121">Carboxypeptidase</keyword>
<accession>A0A6G1I7V9</accession>
<evidence type="ECO:0000256" key="5">
    <source>
        <dbReference type="ARBA" id="ARBA00023180"/>
    </source>
</evidence>
<evidence type="ECO:0000313" key="7">
    <source>
        <dbReference type="Proteomes" id="UP000799640"/>
    </source>
</evidence>
<reference evidence="6" key="1">
    <citation type="journal article" date="2020" name="Stud. Mycol.">
        <title>101 Dothideomycetes genomes: a test case for predicting lifestyles and emergence of pathogens.</title>
        <authorList>
            <person name="Haridas S."/>
            <person name="Albert R."/>
            <person name="Binder M."/>
            <person name="Bloem J."/>
            <person name="Labutti K."/>
            <person name="Salamov A."/>
            <person name="Andreopoulos B."/>
            <person name="Baker S."/>
            <person name="Barry K."/>
            <person name="Bills G."/>
            <person name="Bluhm B."/>
            <person name="Cannon C."/>
            <person name="Castanera R."/>
            <person name="Culley D."/>
            <person name="Daum C."/>
            <person name="Ezra D."/>
            <person name="Gonzalez J."/>
            <person name="Henrissat B."/>
            <person name="Kuo A."/>
            <person name="Liang C."/>
            <person name="Lipzen A."/>
            <person name="Lutzoni F."/>
            <person name="Magnuson J."/>
            <person name="Mondo S."/>
            <person name="Nolan M."/>
            <person name="Ohm R."/>
            <person name="Pangilinan J."/>
            <person name="Park H.-J."/>
            <person name="Ramirez L."/>
            <person name="Alfaro M."/>
            <person name="Sun H."/>
            <person name="Tritt A."/>
            <person name="Yoshinaga Y."/>
            <person name="Zwiers L.-H."/>
            <person name="Turgeon B."/>
            <person name="Goodwin S."/>
            <person name="Spatafora J."/>
            <person name="Crous P."/>
            <person name="Grigoriev I."/>
        </authorList>
    </citation>
    <scope>NUCLEOTIDE SEQUENCE</scope>
    <source>
        <strain evidence="6">CBS 262.69</strain>
    </source>
</reference>
<dbReference type="PANTHER" id="PTHR11010">
    <property type="entry name" value="PROTEASE S28 PRO-X CARBOXYPEPTIDASE-RELATED"/>
    <property type="match status" value="1"/>
</dbReference>
<proteinExistence type="inferred from homology"/>
<evidence type="ECO:0000256" key="2">
    <source>
        <dbReference type="ARBA" id="ARBA00022670"/>
    </source>
</evidence>
<keyword evidence="7" id="KW-1185">Reference proteome</keyword>
<gene>
    <name evidence="6" type="ORF">EJ06DRAFT_470241</name>
</gene>
<dbReference type="EMBL" id="ML996688">
    <property type="protein sequence ID" value="KAF2404393.1"/>
    <property type="molecule type" value="Genomic_DNA"/>
</dbReference>
<dbReference type="Gene3D" id="3.40.50.1820">
    <property type="entry name" value="alpha/beta hydrolase"/>
    <property type="match status" value="2"/>
</dbReference>
<protein>
    <submittedName>
        <fullName evidence="6">Serine carboxypeptidase S28</fullName>
    </submittedName>
</protein>
<dbReference type="FunFam" id="3.40.50.1820:FF:000251">
    <property type="entry name" value="Extracelular serine carboxypeptidase, putative"/>
    <property type="match status" value="1"/>
</dbReference>
<evidence type="ECO:0000256" key="4">
    <source>
        <dbReference type="ARBA" id="ARBA00022801"/>
    </source>
</evidence>
<dbReference type="Proteomes" id="UP000799640">
    <property type="component" value="Unassembled WGS sequence"/>
</dbReference>
<comment type="similarity">
    <text evidence="1">Belongs to the peptidase S28 family.</text>
</comment>
<dbReference type="OrthoDB" id="1735038at2759"/>
<dbReference type="GO" id="GO:0070008">
    <property type="term" value="F:serine-type exopeptidase activity"/>
    <property type="evidence" value="ECO:0007669"/>
    <property type="project" value="InterPro"/>
</dbReference>
<organism evidence="6 7">
    <name type="scientific">Trichodelitschia bisporula</name>
    <dbReference type="NCBI Taxonomy" id="703511"/>
    <lineage>
        <taxon>Eukaryota</taxon>
        <taxon>Fungi</taxon>
        <taxon>Dikarya</taxon>
        <taxon>Ascomycota</taxon>
        <taxon>Pezizomycotina</taxon>
        <taxon>Dothideomycetes</taxon>
        <taxon>Dothideomycetes incertae sedis</taxon>
        <taxon>Phaeotrichales</taxon>
        <taxon>Phaeotrichaceae</taxon>
        <taxon>Trichodelitschia</taxon>
    </lineage>
</organism>
<keyword evidence="4" id="KW-0378">Hydrolase</keyword>
<dbReference type="GO" id="GO:0004180">
    <property type="term" value="F:carboxypeptidase activity"/>
    <property type="evidence" value="ECO:0007669"/>
    <property type="project" value="UniProtKB-KW"/>
</dbReference>
<keyword evidence="5" id="KW-0325">Glycoprotein</keyword>
<evidence type="ECO:0000313" key="6">
    <source>
        <dbReference type="EMBL" id="KAF2404393.1"/>
    </source>
</evidence>
<dbReference type="AlphaFoldDB" id="A0A6G1I7V9"/>
<evidence type="ECO:0000256" key="1">
    <source>
        <dbReference type="ARBA" id="ARBA00011079"/>
    </source>
</evidence>
<keyword evidence="2" id="KW-0645">Protease</keyword>